<evidence type="ECO:0000256" key="5">
    <source>
        <dbReference type="SAM" id="MobiDB-lite"/>
    </source>
</evidence>
<dbReference type="InterPro" id="IPR001263">
    <property type="entry name" value="PI3K_accessory_dom"/>
</dbReference>
<dbReference type="FunFam" id="3.30.1010.10:FF:000009">
    <property type="entry name" value="Phosphatidylinositol 4-kinase, catalytic, alpha"/>
    <property type="match status" value="1"/>
</dbReference>
<dbReference type="InterPro" id="IPR042236">
    <property type="entry name" value="PI3K_accessory_sf"/>
</dbReference>
<dbReference type="SUPFAM" id="SSF56112">
    <property type="entry name" value="Protein kinase-like (PK-like)"/>
    <property type="match status" value="1"/>
</dbReference>
<dbReference type="FunFam" id="1.25.40.70:FF:000011">
    <property type="entry name" value="Phosphatidylinositol 4-kinase alpha"/>
    <property type="match status" value="1"/>
</dbReference>
<evidence type="ECO:0000259" key="6">
    <source>
        <dbReference type="PROSITE" id="PS50290"/>
    </source>
</evidence>
<sequence length="2036" mass="228433">MCPQPGFLGTKGFRIDPRRQDAVAALGIFLLESGMKFKDKLVPYLIELMRGLSSAQWQEQAGYRAKESLPMSENYAFCLTTLLSDIAVRELAFREQILAAQLDTFQALARQCYQLGEPTQGSTCHLIVPALFGMARAIGRSSYTDVPLLCQLFPPPTRKPHKQTPAADHQRKKKPPPPTYSTFRPIISPTMRRYFPTVGGDPGQSHRASDTTDGTGPSNLRVQRSGESDSEKLYGFDPSQELLYVVASSFLLPAAVRDQLTDRRKNPLEFRTEQLQIILKVAKILINNKTLGDLDKAAKMYCSLPRARDFPYQSFSETISLVLVLLLRHLVQYSEELPEVLIDGIQSFVHEMYVAGQTKIQDRNLEMAVRSSCGFNSFELAIKANATCVDMLVWAVKEEQGGDSLLGRMNEKLQAPEGTLHLLAHIPLLHCCLEAHGTLSEKFPLLAHQSISSLRDFLLIPSRILTKLHKYYPKEGSRSSRGGQSRERHHSGGKTEPTCAAFAELRDAAIYNLCRSLQAGLQENPNCVQAFLASVSNTLYLTEAGAEKLALKSHNAVLTLGHVAVALKDIPPTMESVQQIFQQQFCNPASKLDEVIVDMLGCMLLTGQSGIYLEVMNMFIQISVEAGSAAYTPDSSNNSHRYRHCSLAVMNALSNIAGSLQGDQEQQELLVRLLELFVQLGLEGRRASERSSFAIKASSSAGNLGILIPVLATLIRRLPPIRVLKPRLLKLFRDFWLYTVVMGFAVEDSGLWPREWYEGVCIIAVKSPLLTSFQGEHLRSQLQYTSALRNDSVSYNDLNELRQTILTLLCSPAEIVPYVNKLDFAQCTYLLSVYQLETLRVLHEDAPSFCTMFEYLEDMAIIQDKAGMWDCLLAVTNQVFNNFLDIMSNRPRTPERESELVSHAQFLLVKFNHIRKQIRKIADKYLSKLVDKFPHLLWNGSILWTMLDILQLLSRSVVTNNKQEADIFSVPNTNYKLTVMDTSDARESIMRDFSARCGGIFQEAVKWAPSVTRSHIQQYLINFENINDGLSQRVKLEAATESALQCAGFSQGPIGGGLSDSMKGDSSNFVSAMTLRSRFTGEVSGMQAIYMHAGPGGLSLSKVLCDQLIKACQTGKEESVTSCMYRVCALLITSEGLERHLLHNLCWAAGCVFTLQSMETAVACWEWLLAARPDLEMHFMREMAAAWQMTVERRLGMFAPDPDQPSPLAAASGEDVPLPNPPNATPHDIWTLFLAQRIESVKYSQIGVVEIFTTMLHRSLSMRAGSQHSVLCRHIGAIGPRFRLLSIGLSLLQGDTLSNGTAKNVLRERLYAAVFDYFSMLPMVPTQALPLLKDDISTLLKFFHMVLAEKKYLKTPNLLPQDSPDSGTLSVLPTDIRASVDIPSRQGLQLQGWMNTTPLGTSMSVISKRSSAARKGGDMGLKYTKVYMRRRHLILSLLSNEIERLCTWYNPMDAAEQKIQSEEILAGWRGQQINERSWREFVRLAWDLSPNLASCLPSRFKNSEALVREVTRLVRLEPTTMYNQAYALHYLVTEHSVEADVPELSYALCWAPVAPVVALSYFSNQYAPHPITAQYATKVLQFYPPEALLFYVPQLVQAIRYDTFGYVTELITILAQKSQLLSHQLIWNMKTNIFTDEDGKNRDAEIADHLEAIMETIFSNLSGPAKAFYEREFDFFGKITAISGEIRPFPKGEERKAACLKALSQIQLQPGCYLPSSPEAIVMEIDYKSGTPMQSAAKAPFLAKFKVKKCGVHDLEGIGLRGGDPKEEEDHARKPLSWEACIFKVGDDVRQDMLALQVIGLFKNIFRQVGLDLYLFPYRVVATSPGCGVIQCVPDTKSRDQLGRQTDIGMYEYFLTKYGDTTTPAFQKARRNFIQSMAAYSLVGFLLQIKDRHNGNIMLDSVGHIVHIDFGFMFESSPGGNMGWEPDIKLTEEMVMIMGGRMDAPPFKWFMELCVQAYLAVRPYQEAIVSLVALMLDTGLPCFRGQTIKLLRSRFCPTQTEREAANYMLKVIRDSCLSTRTRTYDMIQYYQNQIPY</sequence>
<dbReference type="InterPro" id="IPR000403">
    <property type="entry name" value="PI3/4_kinase_cat_dom"/>
</dbReference>
<dbReference type="OMA" id="MSQRDEN"/>
<keyword evidence="3" id="KW-0808">Transferase</keyword>
<evidence type="ECO:0000256" key="1">
    <source>
        <dbReference type="ARBA" id="ARBA00006209"/>
    </source>
</evidence>
<keyword evidence="4" id="KW-0418">Kinase</keyword>
<feature type="domain" description="PIK helical" evidence="7">
    <location>
        <begin position="1475"/>
        <end position="1656"/>
    </location>
</feature>
<evidence type="ECO:0000313" key="8">
    <source>
        <dbReference type="Proteomes" id="UP000694845"/>
    </source>
</evidence>
<dbReference type="SMART" id="SM00145">
    <property type="entry name" value="PI3Ka"/>
    <property type="match status" value="1"/>
</dbReference>
<evidence type="ECO:0000313" key="9">
    <source>
        <dbReference type="RefSeq" id="XP_022109490.1"/>
    </source>
</evidence>
<comment type="similarity">
    <text evidence="1">Belongs to the PI3/PI4-kinase family. Type III PI4K subfamily.</text>
</comment>
<dbReference type="GeneID" id="110989424"/>
<dbReference type="PANTHER" id="PTHR10048:SF15">
    <property type="entry name" value="PHOSPHATIDYLINOSITOL 4-KINASE ALPHA"/>
    <property type="match status" value="1"/>
</dbReference>
<dbReference type="EC" id="2.7.1.67" evidence="2"/>
<feature type="compositionally biased region" description="Polar residues" evidence="5">
    <location>
        <begin position="211"/>
        <end position="222"/>
    </location>
</feature>
<dbReference type="GO" id="GO:0004430">
    <property type="term" value="F:1-phosphatidylinositol 4-kinase activity"/>
    <property type="evidence" value="ECO:0007669"/>
    <property type="project" value="UniProtKB-EC"/>
</dbReference>
<dbReference type="PROSITE" id="PS51545">
    <property type="entry name" value="PIK_HELICAL"/>
    <property type="match status" value="1"/>
</dbReference>
<feature type="region of interest" description="Disordered" evidence="5">
    <location>
        <begin position="474"/>
        <end position="495"/>
    </location>
</feature>
<evidence type="ECO:0000259" key="7">
    <source>
        <dbReference type="PROSITE" id="PS51545"/>
    </source>
</evidence>
<dbReference type="PROSITE" id="PS50290">
    <property type="entry name" value="PI3_4_KINASE_3"/>
    <property type="match status" value="1"/>
</dbReference>
<dbReference type="Pfam" id="PF19274">
    <property type="entry name" value="PI4K_N"/>
    <property type="match status" value="2"/>
</dbReference>
<name>A0A8B7ZXL0_ACAPL</name>
<dbReference type="RefSeq" id="XP_022109490.1">
    <property type="nucleotide sequence ID" value="XM_022253798.1"/>
</dbReference>
<gene>
    <name evidence="9" type="primary">LOC110989424</name>
</gene>
<dbReference type="KEGG" id="aplc:110989424"/>
<dbReference type="SMART" id="SM00146">
    <property type="entry name" value="PI3Kc"/>
    <property type="match status" value="1"/>
</dbReference>
<dbReference type="Gene3D" id="1.25.40.70">
    <property type="entry name" value="Phosphatidylinositol 3-kinase, accessory domain (PIK)"/>
    <property type="match status" value="1"/>
</dbReference>
<proteinExistence type="inferred from homology"/>
<dbReference type="CDD" id="cd05167">
    <property type="entry name" value="PI4Kc_III_alpha"/>
    <property type="match status" value="1"/>
</dbReference>
<dbReference type="GO" id="GO:0005886">
    <property type="term" value="C:plasma membrane"/>
    <property type="evidence" value="ECO:0007669"/>
    <property type="project" value="TreeGrafter"/>
</dbReference>
<feature type="domain" description="PI3K/PI4K catalytic" evidence="6">
    <location>
        <begin position="1746"/>
        <end position="2020"/>
    </location>
</feature>
<dbReference type="GO" id="GO:0048015">
    <property type="term" value="P:phosphatidylinositol-mediated signaling"/>
    <property type="evidence" value="ECO:0007669"/>
    <property type="project" value="TreeGrafter"/>
</dbReference>
<dbReference type="OrthoDB" id="10264149at2759"/>
<evidence type="ECO:0000256" key="4">
    <source>
        <dbReference type="ARBA" id="ARBA00022777"/>
    </source>
</evidence>
<dbReference type="InterPro" id="IPR015433">
    <property type="entry name" value="PI3/4_kinase"/>
</dbReference>
<evidence type="ECO:0000256" key="2">
    <source>
        <dbReference type="ARBA" id="ARBA00012169"/>
    </source>
</evidence>
<dbReference type="PROSITE" id="PS00916">
    <property type="entry name" value="PI3_4_KINASE_2"/>
    <property type="match status" value="1"/>
</dbReference>
<dbReference type="Gene3D" id="3.30.1010.10">
    <property type="entry name" value="Phosphatidylinositol 3-kinase Catalytic Subunit, Chain A, domain 4"/>
    <property type="match status" value="1"/>
</dbReference>
<dbReference type="SUPFAM" id="SSF48371">
    <property type="entry name" value="ARM repeat"/>
    <property type="match status" value="1"/>
</dbReference>
<evidence type="ECO:0000256" key="3">
    <source>
        <dbReference type="ARBA" id="ARBA00022679"/>
    </source>
</evidence>
<feature type="region of interest" description="Disordered" evidence="5">
    <location>
        <begin position="154"/>
        <end position="231"/>
    </location>
</feature>
<dbReference type="InterPro" id="IPR018936">
    <property type="entry name" value="PI3/4_kinase_CS"/>
</dbReference>
<dbReference type="InterPro" id="IPR016024">
    <property type="entry name" value="ARM-type_fold"/>
</dbReference>
<dbReference type="FunFam" id="1.10.1070.11:FF:000005">
    <property type="entry name" value="Phosphatidylinositol 4-kinase, catalytic, alpha"/>
    <property type="match status" value="1"/>
</dbReference>
<dbReference type="InterPro" id="IPR045495">
    <property type="entry name" value="PI4K_N"/>
</dbReference>
<keyword evidence="8" id="KW-1185">Reference proteome</keyword>
<dbReference type="PROSITE" id="PS00915">
    <property type="entry name" value="PI3_4_KINASE_1"/>
    <property type="match status" value="1"/>
</dbReference>
<dbReference type="Pfam" id="PF00454">
    <property type="entry name" value="PI3_PI4_kinase"/>
    <property type="match status" value="1"/>
</dbReference>
<dbReference type="Gene3D" id="1.10.1070.11">
    <property type="entry name" value="Phosphatidylinositol 3-/4-kinase, catalytic domain"/>
    <property type="match status" value="1"/>
</dbReference>
<dbReference type="PANTHER" id="PTHR10048">
    <property type="entry name" value="PHOSPHATIDYLINOSITOL KINASE"/>
    <property type="match status" value="1"/>
</dbReference>
<reference evidence="9" key="1">
    <citation type="submission" date="2025-08" db="UniProtKB">
        <authorList>
            <consortium name="RefSeq"/>
        </authorList>
    </citation>
    <scope>IDENTIFICATION</scope>
</reference>
<dbReference type="InterPro" id="IPR036940">
    <property type="entry name" value="PI3/4_kinase_cat_sf"/>
</dbReference>
<accession>A0A8B7ZXL0</accession>
<dbReference type="Pfam" id="PF00613">
    <property type="entry name" value="PI3Ka"/>
    <property type="match status" value="1"/>
</dbReference>
<dbReference type="InterPro" id="IPR011009">
    <property type="entry name" value="Kinase-like_dom_sf"/>
</dbReference>
<organism evidence="8 9">
    <name type="scientific">Acanthaster planci</name>
    <name type="common">Crown-of-thorns starfish</name>
    <dbReference type="NCBI Taxonomy" id="133434"/>
    <lineage>
        <taxon>Eukaryota</taxon>
        <taxon>Metazoa</taxon>
        <taxon>Echinodermata</taxon>
        <taxon>Eleutherozoa</taxon>
        <taxon>Asterozoa</taxon>
        <taxon>Asteroidea</taxon>
        <taxon>Valvatacea</taxon>
        <taxon>Valvatida</taxon>
        <taxon>Acanthasteridae</taxon>
        <taxon>Acanthaster</taxon>
    </lineage>
</organism>
<dbReference type="Proteomes" id="UP000694845">
    <property type="component" value="Unplaced"/>
</dbReference>
<protein>
    <recommendedName>
        <fullName evidence="2">1-phosphatidylinositol 4-kinase</fullName>
        <ecNumber evidence="2">2.7.1.67</ecNumber>
    </recommendedName>
</protein>
<dbReference type="GO" id="GO:0005737">
    <property type="term" value="C:cytoplasm"/>
    <property type="evidence" value="ECO:0007669"/>
    <property type="project" value="TreeGrafter"/>
</dbReference>
<dbReference type="GO" id="GO:0046854">
    <property type="term" value="P:phosphatidylinositol phosphate biosynthetic process"/>
    <property type="evidence" value="ECO:0007669"/>
    <property type="project" value="InterPro"/>
</dbReference>